<dbReference type="SUPFAM" id="SSF81383">
    <property type="entry name" value="F-box domain"/>
    <property type="match status" value="1"/>
</dbReference>
<organism evidence="2 3">
    <name type="scientific">Hermanssonia centrifuga</name>
    <dbReference type="NCBI Taxonomy" id="98765"/>
    <lineage>
        <taxon>Eukaryota</taxon>
        <taxon>Fungi</taxon>
        <taxon>Dikarya</taxon>
        <taxon>Basidiomycota</taxon>
        <taxon>Agaricomycotina</taxon>
        <taxon>Agaricomycetes</taxon>
        <taxon>Polyporales</taxon>
        <taxon>Meruliaceae</taxon>
        <taxon>Hermanssonia</taxon>
    </lineage>
</organism>
<gene>
    <name evidence="2" type="ORF">PHLCEN_2v4043</name>
</gene>
<dbReference type="Proteomes" id="UP000186601">
    <property type="component" value="Unassembled WGS sequence"/>
</dbReference>
<protein>
    <recommendedName>
        <fullName evidence="1">F-box domain-containing protein</fullName>
    </recommendedName>
</protein>
<reference evidence="2 3" key="1">
    <citation type="submission" date="2018-02" db="EMBL/GenBank/DDBJ databases">
        <title>Genome sequence of the basidiomycete white-rot fungus Phlebia centrifuga.</title>
        <authorList>
            <person name="Granchi Z."/>
            <person name="Peng M."/>
            <person name="de Vries R.P."/>
            <person name="Hilden K."/>
            <person name="Makela M.R."/>
            <person name="Grigoriev I."/>
            <person name="Riley R."/>
        </authorList>
    </citation>
    <scope>NUCLEOTIDE SEQUENCE [LARGE SCALE GENOMIC DNA]</scope>
    <source>
        <strain evidence="2 3">FBCC195</strain>
    </source>
</reference>
<dbReference type="EMBL" id="MLYV02000398">
    <property type="protein sequence ID" value="PSS02350.1"/>
    <property type="molecule type" value="Genomic_DNA"/>
</dbReference>
<evidence type="ECO:0000313" key="3">
    <source>
        <dbReference type="Proteomes" id="UP000186601"/>
    </source>
</evidence>
<dbReference type="InterPro" id="IPR001810">
    <property type="entry name" value="F-box_dom"/>
</dbReference>
<name>A0A2R6Q5F9_9APHY</name>
<dbReference type="OrthoDB" id="2800666at2759"/>
<comment type="caution">
    <text evidence="2">The sequence shown here is derived from an EMBL/GenBank/DDBJ whole genome shotgun (WGS) entry which is preliminary data.</text>
</comment>
<dbReference type="AlphaFoldDB" id="A0A2R6Q5F9"/>
<dbReference type="InterPro" id="IPR036047">
    <property type="entry name" value="F-box-like_dom_sf"/>
</dbReference>
<dbReference type="Gene3D" id="3.80.10.10">
    <property type="entry name" value="Ribonuclease Inhibitor"/>
    <property type="match status" value="1"/>
</dbReference>
<evidence type="ECO:0000259" key="1">
    <source>
        <dbReference type="Pfam" id="PF12937"/>
    </source>
</evidence>
<proteinExistence type="predicted"/>
<dbReference type="InterPro" id="IPR032675">
    <property type="entry name" value="LRR_dom_sf"/>
</dbReference>
<sequence length="540" mass="60257">MDDGNGREQTREELQLQLQQYEHAIMRIRTRLNTMLPVSRLPFEVLADIFGYLALLCRATSRPYAWVHVTHVCQTWRQVAIQCPTLWADLVLPGRPDCIYAAMKRAKAIPLTVTASEGISSQEKILGSLKIVMRNIHRIRSLELTISWNTFASFSRDFALSEAPLLQKLQLSAPIGLSQIGRIPHVFNSCPDPPPLEHIDLYRYCYPWPRLRDYTKLKHLRLGYDIHSRNSHEETVTMAGVLDTLEALHLLETLDIQNDLPAIDTTIIRTVTLPSLRQLALSGPPLNCAALLDHLIVPATACIAVTDIIWPTYTQFLHFLPAVVAKVVGATTIGVPRAFKSLALRREGSSFEFRAWTAEQPIEIAPDYLDRTTPKMWLDIPCHTLSLIHACAQLSLAEAHTLWLSSAVAEIVDSASVIRILSGMASVNAVRFVEWDANEVTSVLSSDRTEILEAGNGTAGTYVLPCLHTIVLDEVKFNHCPGSGHLHTPRCVQILHAALCARKSTGCEVKRLIVRNCEGVTESQIDSLKEVIDEVDWDGQ</sequence>
<dbReference type="STRING" id="98765.A0A2R6Q5F9"/>
<feature type="domain" description="F-box" evidence="1">
    <location>
        <begin position="39"/>
        <end position="91"/>
    </location>
</feature>
<evidence type="ECO:0000313" key="2">
    <source>
        <dbReference type="EMBL" id="PSS02350.1"/>
    </source>
</evidence>
<dbReference type="Pfam" id="PF12937">
    <property type="entry name" value="F-box-like"/>
    <property type="match status" value="1"/>
</dbReference>
<dbReference type="SUPFAM" id="SSF52058">
    <property type="entry name" value="L domain-like"/>
    <property type="match status" value="1"/>
</dbReference>
<accession>A0A2R6Q5F9</accession>
<dbReference type="Gene3D" id="1.20.1280.50">
    <property type="match status" value="1"/>
</dbReference>
<keyword evidence="3" id="KW-1185">Reference proteome</keyword>